<evidence type="ECO:0000256" key="2">
    <source>
        <dbReference type="ARBA" id="ARBA00022840"/>
    </source>
</evidence>
<organism evidence="5 6">
    <name type="scientific">Clostridium frigoriphilum</name>
    <dbReference type="NCBI Taxonomy" id="443253"/>
    <lineage>
        <taxon>Bacteria</taxon>
        <taxon>Bacillati</taxon>
        <taxon>Bacillota</taxon>
        <taxon>Clostridia</taxon>
        <taxon>Eubacteriales</taxon>
        <taxon>Clostridiaceae</taxon>
        <taxon>Clostridium</taxon>
    </lineage>
</organism>
<sequence>MTEIGGQTLVSAYNNYVNKLRTYKDLIEEQNKSIKSLVYFRFFTFVIDFSVTVYTFIIKSYLVSISVFIVSLVIFIYLIIEKSKAINKRNYSICDFIVKANGLGHPLLGYKKICNNITISNEKNILLITGSNMSGKSTFLRTIGINLVLSYIGATVCAEKFECSLMKIITCMRISDDLENNISSFYAEILRIKMIVEEKRKNKKVFFLLDELFKGTNSIDRHDGAKALIKQLGEQGASGLISTHDLELCDLQYEYFKIKNYNFQEYYVNNEIKFDYKIRDGVSTTKNALYLIKLSGIDLE</sequence>
<reference evidence="5 6" key="1">
    <citation type="submission" date="2023-11" db="EMBL/GenBank/DDBJ databases">
        <title>Draft genome sequence of a psychrophilic Clostridium strain from permafrost water brine.</title>
        <authorList>
            <person name="Shcherbakova V.A."/>
            <person name="Trubitsyn V.E."/>
            <person name="Zakharyuk A.G."/>
        </authorList>
    </citation>
    <scope>NUCLEOTIDE SEQUENCE [LARGE SCALE GENOMIC DNA]</scope>
    <source>
        <strain evidence="5 6">14F</strain>
    </source>
</reference>
<dbReference type="SMART" id="SM00534">
    <property type="entry name" value="MUTSac"/>
    <property type="match status" value="1"/>
</dbReference>
<evidence type="ECO:0000313" key="6">
    <source>
        <dbReference type="Proteomes" id="UP001498469"/>
    </source>
</evidence>
<dbReference type="Proteomes" id="UP001498469">
    <property type="component" value="Unassembled WGS sequence"/>
</dbReference>
<dbReference type="EMBL" id="JAZHFS010000017">
    <property type="protein sequence ID" value="MEF2113900.1"/>
    <property type="molecule type" value="Genomic_DNA"/>
</dbReference>
<keyword evidence="6" id="KW-1185">Reference proteome</keyword>
<keyword evidence="3" id="KW-1133">Transmembrane helix</keyword>
<name>A0ABU7UTY6_9CLOT</name>
<gene>
    <name evidence="5" type="ORF">SJI18_16455</name>
</gene>
<dbReference type="InterPro" id="IPR000432">
    <property type="entry name" value="DNA_mismatch_repair_MutS_C"/>
</dbReference>
<evidence type="ECO:0000256" key="1">
    <source>
        <dbReference type="ARBA" id="ARBA00022741"/>
    </source>
</evidence>
<keyword evidence="3" id="KW-0472">Membrane</keyword>
<accession>A0ABU7UTY6</accession>
<evidence type="ECO:0000256" key="3">
    <source>
        <dbReference type="SAM" id="Phobius"/>
    </source>
</evidence>
<dbReference type="InterPro" id="IPR045076">
    <property type="entry name" value="MutS"/>
</dbReference>
<keyword evidence="3" id="KW-0812">Transmembrane</keyword>
<dbReference type="PANTHER" id="PTHR11361">
    <property type="entry name" value="DNA MISMATCH REPAIR PROTEIN MUTS FAMILY MEMBER"/>
    <property type="match status" value="1"/>
</dbReference>
<dbReference type="CDD" id="cd03283">
    <property type="entry name" value="ABC_MutS-like"/>
    <property type="match status" value="1"/>
</dbReference>
<dbReference type="PANTHER" id="PTHR11361:SF99">
    <property type="entry name" value="DNA MISMATCH REPAIR PROTEIN"/>
    <property type="match status" value="1"/>
</dbReference>
<proteinExistence type="predicted"/>
<dbReference type="Pfam" id="PF00488">
    <property type="entry name" value="MutS_V"/>
    <property type="match status" value="1"/>
</dbReference>
<feature type="domain" description="DNA mismatch repair proteins mutS family" evidence="4">
    <location>
        <begin position="123"/>
        <end position="300"/>
    </location>
</feature>
<keyword evidence="2" id="KW-0067">ATP-binding</keyword>
<evidence type="ECO:0000313" key="5">
    <source>
        <dbReference type="EMBL" id="MEF2113900.1"/>
    </source>
</evidence>
<keyword evidence="1" id="KW-0547">Nucleotide-binding</keyword>
<feature type="transmembrane region" description="Helical" evidence="3">
    <location>
        <begin position="63"/>
        <end position="80"/>
    </location>
</feature>
<evidence type="ECO:0000259" key="4">
    <source>
        <dbReference type="SMART" id="SM00534"/>
    </source>
</evidence>
<protein>
    <submittedName>
        <fullName evidence="5">MutS family DNA mismatch repair protein</fullName>
    </submittedName>
</protein>
<feature type="transmembrane region" description="Helical" evidence="3">
    <location>
        <begin position="38"/>
        <end position="57"/>
    </location>
</feature>
<comment type="caution">
    <text evidence="5">The sequence shown here is derived from an EMBL/GenBank/DDBJ whole genome shotgun (WGS) entry which is preliminary data.</text>
</comment>